<evidence type="ECO:0000313" key="2">
    <source>
        <dbReference type="EMBL" id="CAK9201004.1"/>
    </source>
</evidence>
<gene>
    <name evidence="2" type="ORF">CSSPTR1EN2_LOCUS5690</name>
</gene>
<dbReference type="EMBL" id="OZ019905">
    <property type="protein sequence ID" value="CAK9201004.1"/>
    <property type="molecule type" value="Genomic_DNA"/>
</dbReference>
<organism evidence="2 3">
    <name type="scientific">Sphagnum troendelagicum</name>
    <dbReference type="NCBI Taxonomy" id="128251"/>
    <lineage>
        <taxon>Eukaryota</taxon>
        <taxon>Viridiplantae</taxon>
        <taxon>Streptophyta</taxon>
        <taxon>Embryophyta</taxon>
        <taxon>Bryophyta</taxon>
        <taxon>Sphagnophytina</taxon>
        <taxon>Sphagnopsida</taxon>
        <taxon>Sphagnales</taxon>
        <taxon>Sphagnaceae</taxon>
        <taxon>Sphagnum</taxon>
    </lineage>
</organism>
<dbReference type="InterPro" id="IPR045136">
    <property type="entry name" value="Iah1-like"/>
</dbReference>
<evidence type="ECO:0000313" key="3">
    <source>
        <dbReference type="Proteomes" id="UP001497512"/>
    </source>
</evidence>
<accession>A0ABP0TND0</accession>
<dbReference type="InterPro" id="IPR013830">
    <property type="entry name" value="SGNH_hydro"/>
</dbReference>
<dbReference type="PANTHER" id="PTHR14209:SF9">
    <property type="entry name" value="GDSL ESTERASE_LIPASE CPRD49"/>
    <property type="match status" value="1"/>
</dbReference>
<dbReference type="InterPro" id="IPR036514">
    <property type="entry name" value="SGNH_hydro_sf"/>
</dbReference>
<keyword evidence="3" id="KW-1185">Reference proteome</keyword>
<dbReference type="SUPFAM" id="SSF52266">
    <property type="entry name" value="SGNH hydrolase"/>
    <property type="match status" value="1"/>
</dbReference>
<name>A0ABP0TND0_9BRYO</name>
<feature type="domain" description="SGNH hydrolase-type esterase" evidence="1">
    <location>
        <begin position="13"/>
        <end position="193"/>
    </location>
</feature>
<dbReference type="Gene3D" id="3.40.50.1110">
    <property type="entry name" value="SGNH hydrolase"/>
    <property type="match status" value="1"/>
</dbReference>
<evidence type="ECO:0000259" key="1">
    <source>
        <dbReference type="Pfam" id="PF13472"/>
    </source>
</evidence>
<sequence>MAPPHARPLFVLYGASMTQFSFELGGWGAALADLYSRKADILLRGYSGWNTRRAIEALDTIFPKDASVQPALVVVFFGANDAAFPSPTGSGGQHVPIAEFQENLCHIAAHLQGLSEKTHVILTTAPPIHEESRCNWLNDRTNERAGQYAAACRAAAKQMGAGVIDLWTSIQKHPNWQTECLSDGMHLAPEGSKVMLKELLQVLKDAPWEPSLHHTSLPNDFPLPHIYDYVPPA</sequence>
<dbReference type="CDD" id="cd01838">
    <property type="entry name" value="Isoamyl_acetate_hydrolase_like"/>
    <property type="match status" value="1"/>
</dbReference>
<dbReference type="PANTHER" id="PTHR14209">
    <property type="entry name" value="ISOAMYL ACETATE-HYDROLYZING ESTERASE 1"/>
    <property type="match status" value="1"/>
</dbReference>
<protein>
    <recommendedName>
        <fullName evidence="1">SGNH hydrolase-type esterase domain-containing protein</fullName>
    </recommendedName>
</protein>
<reference evidence="2" key="1">
    <citation type="submission" date="2024-02" db="EMBL/GenBank/DDBJ databases">
        <authorList>
            <consortium name="ELIXIR-Norway"/>
            <consortium name="Elixir Norway"/>
        </authorList>
    </citation>
    <scope>NUCLEOTIDE SEQUENCE</scope>
</reference>
<dbReference type="Pfam" id="PF13472">
    <property type="entry name" value="Lipase_GDSL_2"/>
    <property type="match status" value="1"/>
</dbReference>
<proteinExistence type="predicted"/>
<dbReference type="Proteomes" id="UP001497512">
    <property type="component" value="Chromosome 13"/>
</dbReference>